<feature type="region of interest" description="Disordered" evidence="1">
    <location>
        <begin position="58"/>
        <end position="77"/>
    </location>
</feature>
<dbReference type="AlphaFoldDB" id="A0A4P2PY99"/>
<organism evidence="2 3">
    <name type="scientific">Sorangium cellulosum</name>
    <name type="common">Polyangium cellulosum</name>
    <dbReference type="NCBI Taxonomy" id="56"/>
    <lineage>
        <taxon>Bacteria</taxon>
        <taxon>Pseudomonadati</taxon>
        <taxon>Myxococcota</taxon>
        <taxon>Polyangia</taxon>
        <taxon>Polyangiales</taxon>
        <taxon>Polyangiaceae</taxon>
        <taxon>Sorangium</taxon>
    </lineage>
</organism>
<dbReference type="Pfam" id="PF13665">
    <property type="entry name" value="Tox-PAAR-like"/>
    <property type="match status" value="1"/>
</dbReference>
<name>A0A4P2PY99_SORCE</name>
<dbReference type="RefSeq" id="WP_242516125.1">
    <property type="nucleotide sequence ID" value="NZ_CP012670.1"/>
</dbReference>
<dbReference type="Proteomes" id="UP000295781">
    <property type="component" value="Chromosome"/>
</dbReference>
<sequence>MGLPAASKAGGTCFAMPDVCKVPAPPAPPVPTPFPNAGSLSGCESVVSKVLIQKKETVTEASKMPSSKGDEAGTLGGMISNVNRGQVTFKRASSKVYAKGKKIVVHTAISAHNGANANMPVGAHVAPSQMKVFVAP</sequence>
<evidence type="ECO:0000313" key="2">
    <source>
        <dbReference type="EMBL" id="AUX21855.1"/>
    </source>
</evidence>
<proteinExistence type="predicted"/>
<accession>A0A4P2PY99</accession>
<dbReference type="EMBL" id="CP012670">
    <property type="protein sequence ID" value="AUX21855.1"/>
    <property type="molecule type" value="Genomic_DNA"/>
</dbReference>
<reference evidence="2 3" key="1">
    <citation type="submission" date="2015-09" db="EMBL/GenBank/DDBJ databases">
        <title>Sorangium comparison.</title>
        <authorList>
            <person name="Zaburannyi N."/>
            <person name="Bunk B."/>
            <person name="Overmann J."/>
            <person name="Mueller R."/>
        </authorList>
    </citation>
    <scope>NUCLEOTIDE SEQUENCE [LARGE SCALE GENOMIC DNA]</scope>
    <source>
        <strain evidence="2 3">So ceGT47</strain>
    </source>
</reference>
<gene>
    <name evidence="2" type="ORF">SOCEGT47_023510</name>
</gene>
<protein>
    <submittedName>
        <fullName evidence="2">Type VI secretion protein</fullName>
    </submittedName>
</protein>
<evidence type="ECO:0000256" key="1">
    <source>
        <dbReference type="SAM" id="MobiDB-lite"/>
    </source>
</evidence>
<evidence type="ECO:0000313" key="3">
    <source>
        <dbReference type="Proteomes" id="UP000295781"/>
    </source>
</evidence>